<proteinExistence type="predicted"/>
<keyword evidence="4" id="KW-0808">Transferase</keyword>
<comment type="caution">
    <text evidence="4">The sequence shown here is derived from an EMBL/GenBank/DDBJ whole genome shotgun (WGS) entry which is preliminary data.</text>
</comment>
<keyword evidence="4" id="KW-0695">RNA-directed DNA polymerase</keyword>
<dbReference type="InterPro" id="IPR000477">
    <property type="entry name" value="RT_dom"/>
</dbReference>
<dbReference type="EMBL" id="JACGWJ010000011">
    <property type="protein sequence ID" value="KAL0387677.1"/>
    <property type="molecule type" value="Genomic_DNA"/>
</dbReference>
<feature type="domain" description="Retrotransposon gag" evidence="3">
    <location>
        <begin position="67"/>
        <end position="162"/>
    </location>
</feature>
<name>A0AAW2S5E5_SESRA</name>
<feature type="coiled-coil region" evidence="1">
    <location>
        <begin position="353"/>
        <end position="380"/>
    </location>
</feature>
<accession>A0AAW2S5E5</accession>
<dbReference type="InterPro" id="IPR053134">
    <property type="entry name" value="RNA-dir_DNA_polymerase"/>
</dbReference>
<dbReference type="CDD" id="cd01647">
    <property type="entry name" value="RT_LTR"/>
    <property type="match status" value="1"/>
</dbReference>
<keyword evidence="4" id="KW-0548">Nucleotidyltransferase</keyword>
<gene>
    <name evidence="4" type="ORF">Sradi_2649500</name>
</gene>
<evidence type="ECO:0000256" key="1">
    <source>
        <dbReference type="SAM" id="Coils"/>
    </source>
</evidence>
<organism evidence="4">
    <name type="scientific">Sesamum radiatum</name>
    <name type="common">Black benniseed</name>
    <dbReference type="NCBI Taxonomy" id="300843"/>
    <lineage>
        <taxon>Eukaryota</taxon>
        <taxon>Viridiplantae</taxon>
        <taxon>Streptophyta</taxon>
        <taxon>Embryophyta</taxon>
        <taxon>Tracheophyta</taxon>
        <taxon>Spermatophyta</taxon>
        <taxon>Magnoliopsida</taxon>
        <taxon>eudicotyledons</taxon>
        <taxon>Gunneridae</taxon>
        <taxon>Pentapetalae</taxon>
        <taxon>asterids</taxon>
        <taxon>lamiids</taxon>
        <taxon>Lamiales</taxon>
        <taxon>Pedaliaceae</taxon>
        <taxon>Sesamum</taxon>
    </lineage>
</organism>
<protein>
    <submittedName>
        <fullName evidence="4">RNA-directed DNA polymerase</fullName>
    </submittedName>
</protein>
<dbReference type="PANTHER" id="PTHR24559">
    <property type="entry name" value="TRANSPOSON TY3-I GAG-POL POLYPROTEIN"/>
    <property type="match status" value="1"/>
</dbReference>
<evidence type="ECO:0000259" key="2">
    <source>
        <dbReference type="Pfam" id="PF00078"/>
    </source>
</evidence>
<dbReference type="Pfam" id="PF03732">
    <property type="entry name" value="Retrotrans_gag"/>
    <property type="match status" value="1"/>
</dbReference>
<keyword evidence="1" id="KW-0175">Coiled coil</keyword>
<dbReference type="Gene3D" id="3.10.10.10">
    <property type="entry name" value="HIV Type 1 Reverse Transcriptase, subunit A, domain 1"/>
    <property type="match status" value="1"/>
</dbReference>
<evidence type="ECO:0000259" key="3">
    <source>
        <dbReference type="Pfam" id="PF03732"/>
    </source>
</evidence>
<dbReference type="GO" id="GO:0003964">
    <property type="term" value="F:RNA-directed DNA polymerase activity"/>
    <property type="evidence" value="ECO:0007669"/>
    <property type="project" value="UniProtKB-KW"/>
</dbReference>
<dbReference type="Gene3D" id="3.30.70.270">
    <property type="match status" value="1"/>
</dbReference>
<dbReference type="InterPro" id="IPR005162">
    <property type="entry name" value="Retrotrans_gag_dom"/>
</dbReference>
<dbReference type="InterPro" id="IPR043128">
    <property type="entry name" value="Rev_trsase/Diguanyl_cyclase"/>
</dbReference>
<dbReference type="SUPFAM" id="SSF56672">
    <property type="entry name" value="DNA/RNA polymerases"/>
    <property type="match status" value="1"/>
</dbReference>
<dbReference type="PANTHER" id="PTHR24559:SF444">
    <property type="entry name" value="REVERSE TRANSCRIPTASE DOMAIN-CONTAINING PROTEIN"/>
    <property type="match status" value="1"/>
</dbReference>
<dbReference type="InterPro" id="IPR043502">
    <property type="entry name" value="DNA/RNA_pol_sf"/>
</dbReference>
<feature type="domain" description="Reverse transcriptase" evidence="2">
    <location>
        <begin position="372"/>
        <end position="519"/>
    </location>
</feature>
<dbReference type="AlphaFoldDB" id="A0AAW2S5E5"/>
<evidence type="ECO:0000313" key="4">
    <source>
        <dbReference type="EMBL" id="KAL0387677.1"/>
    </source>
</evidence>
<reference evidence="4" key="1">
    <citation type="submission" date="2020-06" db="EMBL/GenBank/DDBJ databases">
        <authorList>
            <person name="Li T."/>
            <person name="Hu X."/>
            <person name="Zhang T."/>
            <person name="Song X."/>
            <person name="Zhang H."/>
            <person name="Dai N."/>
            <person name="Sheng W."/>
            <person name="Hou X."/>
            <person name="Wei L."/>
        </authorList>
    </citation>
    <scope>NUCLEOTIDE SEQUENCE</scope>
    <source>
        <strain evidence="4">G02</strain>
        <tissue evidence="4">Leaf</tissue>
    </source>
</reference>
<dbReference type="Pfam" id="PF00078">
    <property type="entry name" value="RVT_1"/>
    <property type="match status" value="1"/>
</dbReference>
<sequence length="662" mass="76662">MQRMAPQPQPQPQPQDAIIDKNYEVVRRQGAKVYAGTTDPAEAKEWLRNTKRVLDRTECISEQKLRYVVSLFEKEALDWWEIVPGRKNRPITLTWNDFLKEFVDKYTLLVYRNCKKVEFLELKQNELSVAGYELQFVRLSKYALEEVSTDELKRDRFEGGLRLEIWKKIAIKPSSLGEDRVQPDHSVEDLVPLVLFVVGDTLENVGEPSQLCAIIAVNQDILSGIVLHGEIMPRNLRLQGKAVWEKIHNELVRIEDEVEVVEVVGIFQWYQQGKVVSLNHKQGCMQLQKSKLLRHPSGQYDSEIFSGSGGDVPFVRKFSDVFPEELPGLPPHREIDFEIETIPGEAPISIALYRMAPSELKELKKQLEELLDKRQLNQITIKNKYPLQRIDDLLDQLKVATMFPKINLRLGYWQLRIEEGSIPKTVFMTRYSHYEFVVMPFGLTNAPTAFISLMNKTLQPFLNQFVIVFIDDILIYSSSREEHEQHLHIVLQILREKQLYAKFSKCEFWMEEIAFLGHVVSKEGSFEELKKRLTSAPILALSSGDGRYVVYFDASRQELGLKDIPTWKELNLRQRKWIELLKDDDCTIDYHPGKANIVVDALSRKTVVQLASMICYNMEYLIALKAMDVHFSVGGDMLWATMQVKPSLKNKIRDSQDKDPYL</sequence>
<reference evidence="4" key="2">
    <citation type="journal article" date="2024" name="Plant">
        <title>Genomic evolution and insights into agronomic trait innovations of Sesamum species.</title>
        <authorList>
            <person name="Miao H."/>
            <person name="Wang L."/>
            <person name="Qu L."/>
            <person name="Liu H."/>
            <person name="Sun Y."/>
            <person name="Le M."/>
            <person name="Wang Q."/>
            <person name="Wei S."/>
            <person name="Zheng Y."/>
            <person name="Lin W."/>
            <person name="Duan Y."/>
            <person name="Cao H."/>
            <person name="Xiong S."/>
            <person name="Wang X."/>
            <person name="Wei L."/>
            <person name="Li C."/>
            <person name="Ma Q."/>
            <person name="Ju M."/>
            <person name="Zhao R."/>
            <person name="Li G."/>
            <person name="Mu C."/>
            <person name="Tian Q."/>
            <person name="Mei H."/>
            <person name="Zhang T."/>
            <person name="Gao T."/>
            <person name="Zhang H."/>
        </authorList>
    </citation>
    <scope>NUCLEOTIDE SEQUENCE</scope>
    <source>
        <strain evidence="4">G02</strain>
    </source>
</reference>